<dbReference type="Proteomes" id="UP000194161">
    <property type="component" value="Chromosome"/>
</dbReference>
<evidence type="ECO:0000256" key="5">
    <source>
        <dbReference type="SAM" id="Phobius"/>
    </source>
</evidence>
<evidence type="ECO:0000256" key="1">
    <source>
        <dbReference type="ARBA" id="ARBA00004141"/>
    </source>
</evidence>
<evidence type="ECO:0000313" key="6">
    <source>
        <dbReference type="EMBL" id="ARP93879.1"/>
    </source>
</evidence>
<dbReference type="InterPro" id="IPR036259">
    <property type="entry name" value="MFS_trans_sf"/>
</dbReference>
<feature type="transmembrane region" description="Helical" evidence="5">
    <location>
        <begin position="247"/>
        <end position="264"/>
    </location>
</feature>
<dbReference type="Gene3D" id="1.20.1250.20">
    <property type="entry name" value="MFS general substrate transporter like domains"/>
    <property type="match status" value="1"/>
</dbReference>
<accession>A0A1W6Z972</accession>
<feature type="transmembrane region" description="Helical" evidence="5">
    <location>
        <begin position="80"/>
        <end position="99"/>
    </location>
</feature>
<name>A0A1W6Z972_9BORD</name>
<feature type="transmembrane region" description="Helical" evidence="5">
    <location>
        <begin position="12"/>
        <end position="33"/>
    </location>
</feature>
<keyword evidence="7" id="KW-1185">Reference proteome</keyword>
<feature type="transmembrane region" description="Helical" evidence="5">
    <location>
        <begin position="105"/>
        <end position="127"/>
    </location>
</feature>
<feature type="transmembrane region" description="Helical" evidence="5">
    <location>
        <begin position="139"/>
        <end position="160"/>
    </location>
</feature>
<evidence type="ECO:0000256" key="3">
    <source>
        <dbReference type="ARBA" id="ARBA00022989"/>
    </source>
</evidence>
<dbReference type="RefSeq" id="WP_086077652.1">
    <property type="nucleotide sequence ID" value="NZ_CP021111.1"/>
</dbReference>
<evidence type="ECO:0000256" key="4">
    <source>
        <dbReference type="ARBA" id="ARBA00023136"/>
    </source>
</evidence>
<dbReference type="STRING" id="463040.CAL15_05445"/>
<keyword evidence="2 5" id="KW-0812">Transmembrane</keyword>
<evidence type="ECO:0000313" key="7">
    <source>
        <dbReference type="Proteomes" id="UP000194161"/>
    </source>
</evidence>
<reference evidence="6 7" key="1">
    <citation type="submission" date="2017-05" db="EMBL/GenBank/DDBJ databases">
        <title>Complete and WGS of Bordetella genogroups.</title>
        <authorList>
            <person name="Spilker T."/>
            <person name="LiPuma J."/>
        </authorList>
    </citation>
    <scope>NUCLEOTIDE SEQUENCE [LARGE SCALE GENOMIC DNA]</scope>
    <source>
        <strain evidence="6 7">AU7206</strain>
    </source>
</reference>
<dbReference type="Pfam" id="PF06779">
    <property type="entry name" value="MFS_4"/>
    <property type="match status" value="1"/>
</dbReference>
<keyword evidence="3 5" id="KW-1133">Transmembrane helix</keyword>
<organism evidence="6 7">
    <name type="scientific">Bordetella genomosp. 13</name>
    <dbReference type="NCBI Taxonomy" id="463040"/>
    <lineage>
        <taxon>Bacteria</taxon>
        <taxon>Pseudomonadati</taxon>
        <taxon>Pseudomonadota</taxon>
        <taxon>Betaproteobacteria</taxon>
        <taxon>Burkholderiales</taxon>
        <taxon>Alcaligenaceae</taxon>
        <taxon>Bordetella</taxon>
    </lineage>
</organism>
<feature type="transmembrane region" description="Helical" evidence="5">
    <location>
        <begin position="331"/>
        <end position="352"/>
    </location>
</feature>
<dbReference type="PRINTS" id="PR01035">
    <property type="entry name" value="TCRTETA"/>
</dbReference>
<sequence>MPASSATSARPVAAALAAGAILAVAMGFGRFAYTGMYPLMVRDGLLHLSSGSLAASANYAGYLAGALALARMRAASAARLCRMGLAGTVIVLAAMALPLPELLLYALRFAAGVASAMAMVAAAAWLFQVMGRPDGAAILFAGVGVGIVLSAELIAAGNVAGLGSGALWGIQAIAAGLICLALWRTLAAPGIRPAAPPARQASPSQKRRDLGPWPLILSYGLAGFGYIITATYLPLFVRDALTDIDPVHLWAAFGLGAIPACFWWHGLNRRLGSRRAMMLNLLLQALGVILPALSHSLPAYLASALLVGGTFTGTVTIAMPAARQVAARVPFNILAAITAAYGVGQIAGPLASDWLYRFGYGFDLPLAAACAALLLGAAVCLWPDGARIERGAIAGACAPTIDS</sequence>
<comment type="subcellular location">
    <subcellularLocation>
        <location evidence="1">Membrane</location>
        <topology evidence="1">Multi-pass membrane protein</topology>
    </subcellularLocation>
</comment>
<evidence type="ECO:0000256" key="2">
    <source>
        <dbReference type="ARBA" id="ARBA00022692"/>
    </source>
</evidence>
<keyword evidence="4 5" id="KW-0472">Membrane</keyword>
<dbReference type="AlphaFoldDB" id="A0A1W6Z972"/>
<protein>
    <submittedName>
        <fullName evidence="6">MFS transporter</fullName>
    </submittedName>
</protein>
<dbReference type="EMBL" id="CP021111">
    <property type="protein sequence ID" value="ARP93879.1"/>
    <property type="molecule type" value="Genomic_DNA"/>
</dbReference>
<feature type="transmembrane region" description="Helical" evidence="5">
    <location>
        <begin position="215"/>
        <end position="235"/>
    </location>
</feature>
<dbReference type="SUPFAM" id="SSF103473">
    <property type="entry name" value="MFS general substrate transporter"/>
    <property type="match status" value="1"/>
</dbReference>
<feature type="transmembrane region" description="Helical" evidence="5">
    <location>
        <begin position="364"/>
        <end position="382"/>
    </location>
</feature>
<dbReference type="PANTHER" id="PTHR23537:SF1">
    <property type="entry name" value="SUGAR TRANSPORTER"/>
    <property type="match status" value="1"/>
</dbReference>
<dbReference type="KEGG" id="bgm:CAL15_05445"/>
<dbReference type="PANTHER" id="PTHR23537">
    <property type="match status" value="1"/>
</dbReference>
<gene>
    <name evidence="6" type="ORF">CAL15_05445</name>
</gene>
<feature type="transmembrane region" description="Helical" evidence="5">
    <location>
        <begin position="299"/>
        <end position="319"/>
    </location>
</feature>
<dbReference type="GO" id="GO:0022857">
    <property type="term" value="F:transmembrane transporter activity"/>
    <property type="evidence" value="ECO:0007669"/>
    <property type="project" value="InterPro"/>
</dbReference>
<proteinExistence type="predicted"/>
<dbReference type="InterPro" id="IPR001958">
    <property type="entry name" value="Tet-R_TetA/multi-R_MdtG-like"/>
</dbReference>
<dbReference type="InterPro" id="IPR010645">
    <property type="entry name" value="MFS_4"/>
</dbReference>
<dbReference type="GO" id="GO:0005886">
    <property type="term" value="C:plasma membrane"/>
    <property type="evidence" value="ECO:0007669"/>
    <property type="project" value="TreeGrafter"/>
</dbReference>
<feature type="transmembrane region" description="Helical" evidence="5">
    <location>
        <begin position="45"/>
        <end position="68"/>
    </location>
</feature>
<feature type="transmembrane region" description="Helical" evidence="5">
    <location>
        <begin position="276"/>
        <end position="293"/>
    </location>
</feature>
<dbReference type="OrthoDB" id="9797953at2"/>
<feature type="transmembrane region" description="Helical" evidence="5">
    <location>
        <begin position="166"/>
        <end position="183"/>
    </location>
</feature>